<dbReference type="InterPro" id="IPR029058">
    <property type="entry name" value="AB_hydrolase_fold"/>
</dbReference>
<dbReference type="Pfam" id="PF07859">
    <property type="entry name" value="Abhydrolase_3"/>
    <property type="match status" value="1"/>
</dbReference>
<dbReference type="Gene3D" id="3.40.50.1820">
    <property type="entry name" value="alpha/beta hydrolase"/>
    <property type="match status" value="1"/>
</dbReference>
<dbReference type="InterPro" id="IPR050300">
    <property type="entry name" value="GDXG_lipolytic_enzyme"/>
</dbReference>
<evidence type="ECO:0000313" key="3">
    <source>
        <dbReference type="EMBL" id="BEH02557.1"/>
    </source>
</evidence>
<dbReference type="Proteomes" id="UP001431656">
    <property type="component" value="Chromosome"/>
</dbReference>
<dbReference type="PANTHER" id="PTHR48081">
    <property type="entry name" value="AB HYDROLASE SUPERFAMILY PROTEIN C4A8.06C"/>
    <property type="match status" value="1"/>
</dbReference>
<keyword evidence="1 3" id="KW-0378">Hydrolase</keyword>
<dbReference type="InterPro" id="IPR013094">
    <property type="entry name" value="AB_hydrolase_3"/>
</dbReference>
<sequence>MGALARVGFMSIFSARPVAAGVARLMQLGVRLGSARSSERARMRLPEYSGRTESLQIPTSFGLTTATVYRPETNGPLPAVHLNLHGGGYVLDLTSMDDPACRLLAATSGSVVVNAEYVLAPQHRFPDPPDHAYEIASWLAAHGAEHGWDGSRLTIGGQSAGGALAAAVARMALERGGPALSLQVLHYPVLDLTVPARSKRSVIRRPKLRPWMGEVFDSSYVPDPAQRADRLVSPAAAGDIADLDGIAPAVVIAAEFDILAAEAGRYADRLAGAGALVEFRTIAGADHGYDLDDDARCREVYTLIARHIRHAAAGQADGIAD</sequence>
<gene>
    <name evidence="3" type="ORF">brsh051_18380</name>
</gene>
<dbReference type="SUPFAM" id="SSF53474">
    <property type="entry name" value="alpha/beta-Hydrolases"/>
    <property type="match status" value="1"/>
</dbReference>
<dbReference type="GO" id="GO:0016787">
    <property type="term" value="F:hydrolase activity"/>
    <property type="evidence" value="ECO:0007669"/>
    <property type="project" value="UniProtKB-KW"/>
</dbReference>
<evidence type="ECO:0000313" key="4">
    <source>
        <dbReference type="Proteomes" id="UP001431656"/>
    </source>
</evidence>
<accession>A0AAN0KAB2</accession>
<protein>
    <submittedName>
        <fullName evidence="3">Alpha/beta hydrolase</fullName>
    </submittedName>
</protein>
<reference evidence="3" key="1">
    <citation type="journal article" date="2024" name="Int. J. Syst. Evol. Microbiol.">
        <title>Brooklawnia propionicigenes sp. nov., a facultatively anaerobic, propionate-producing bacterium isolated from a methanogenic reactor treating waste from cattle farms.</title>
        <authorList>
            <person name="Akita Y."/>
            <person name="Ueki A."/>
            <person name="Tonouchi A."/>
            <person name="Sugawara Y."/>
            <person name="Honma S."/>
            <person name="Kaku N."/>
            <person name="Ueki K."/>
        </authorList>
    </citation>
    <scope>NUCLEOTIDE SEQUENCE</scope>
    <source>
        <strain evidence="3">SH051</strain>
    </source>
</reference>
<evidence type="ECO:0000259" key="2">
    <source>
        <dbReference type="Pfam" id="PF07859"/>
    </source>
</evidence>
<dbReference type="AlphaFoldDB" id="A0AAN0KAB2"/>
<evidence type="ECO:0000256" key="1">
    <source>
        <dbReference type="ARBA" id="ARBA00022801"/>
    </source>
</evidence>
<dbReference type="PANTHER" id="PTHR48081:SF8">
    <property type="entry name" value="ALPHA_BETA HYDROLASE FOLD-3 DOMAIN-CONTAINING PROTEIN-RELATED"/>
    <property type="match status" value="1"/>
</dbReference>
<dbReference type="EMBL" id="AP028056">
    <property type="protein sequence ID" value="BEH02557.1"/>
    <property type="molecule type" value="Genomic_DNA"/>
</dbReference>
<name>A0AAN0KAB2_9ACTN</name>
<dbReference type="KEGG" id="broo:brsh051_18380"/>
<organism evidence="3 4">
    <name type="scientific">Brooklawnia propionicigenes</name>
    <dbReference type="NCBI Taxonomy" id="3041175"/>
    <lineage>
        <taxon>Bacteria</taxon>
        <taxon>Bacillati</taxon>
        <taxon>Actinomycetota</taxon>
        <taxon>Actinomycetes</taxon>
        <taxon>Propionibacteriales</taxon>
        <taxon>Propionibacteriaceae</taxon>
        <taxon>Brooklawnia</taxon>
    </lineage>
</organism>
<feature type="domain" description="Alpha/beta hydrolase fold-3" evidence="2">
    <location>
        <begin position="82"/>
        <end position="289"/>
    </location>
</feature>
<keyword evidence="4" id="KW-1185">Reference proteome</keyword>
<proteinExistence type="predicted"/>